<dbReference type="RefSeq" id="WP_129046945.1">
    <property type="nucleotide sequence ID" value="NZ_SDHX01000001.1"/>
</dbReference>
<evidence type="ECO:0000256" key="2">
    <source>
        <dbReference type="ARBA" id="ARBA00022962"/>
    </source>
</evidence>
<dbReference type="InterPro" id="IPR029055">
    <property type="entry name" value="Ntn_hydrolases_N"/>
</dbReference>
<dbReference type="Gene3D" id="3.60.20.10">
    <property type="entry name" value="Glutamine Phosphoribosylpyrophosphate, subunit 1, domain 1"/>
    <property type="match status" value="1"/>
</dbReference>
<dbReference type="PANTHER" id="PTHR11907">
    <property type="entry name" value="AMIDOPHOSPHORIBOSYLTRANSFERASE"/>
    <property type="match status" value="1"/>
</dbReference>
<dbReference type="SUPFAM" id="SSF56235">
    <property type="entry name" value="N-terminal nucleophile aminohydrolases (Ntn hydrolases)"/>
    <property type="match status" value="1"/>
</dbReference>
<organism evidence="4 5">
    <name type="scientific">Oleiharenicola lentus</name>
    <dbReference type="NCBI Taxonomy" id="2508720"/>
    <lineage>
        <taxon>Bacteria</taxon>
        <taxon>Pseudomonadati</taxon>
        <taxon>Verrucomicrobiota</taxon>
        <taxon>Opitutia</taxon>
        <taxon>Opitutales</taxon>
        <taxon>Opitutaceae</taxon>
        <taxon>Oleiharenicola</taxon>
    </lineage>
</organism>
<evidence type="ECO:0000256" key="1">
    <source>
        <dbReference type="ARBA" id="ARBA00022679"/>
    </source>
</evidence>
<gene>
    <name evidence="4" type="ORF">ESB00_06730</name>
</gene>
<reference evidence="4 5" key="1">
    <citation type="submission" date="2019-01" db="EMBL/GenBank/DDBJ databases">
        <title>Lacunisphaera sp. strain TWA-58.</title>
        <authorList>
            <person name="Chen W.-M."/>
        </authorList>
    </citation>
    <scope>NUCLEOTIDE SEQUENCE [LARGE SCALE GENOMIC DNA]</scope>
    <source>
        <strain evidence="4 5">TWA-58</strain>
    </source>
</reference>
<evidence type="ECO:0000313" key="4">
    <source>
        <dbReference type="EMBL" id="RXK55580.1"/>
    </source>
</evidence>
<keyword evidence="1 4" id="KW-0808">Transferase</keyword>
<dbReference type="GO" id="GO:0016757">
    <property type="term" value="F:glycosyltransferase activity"/>
    <property type="evidence" value="ECO:0007669"/>
    <property type="project" value="UniProtKB-KW"/>
</dbReference>
<name>A0A4Q1C9L3_9BACT</name>
<dbReference type="PROSITE" id="PS51278">
    <property type="entry name" value="GATASE_TYPE_2"/>
    <property type="match status" value="1"/>
</dbReference>
<dbReference type="CDD" id="cd06223">
    <property type="entry name" value="PRTases_typeI"/>
    <property type="match status" value="1"/>
</dbReference>
<protein>
    <submittedName>
        <fullName evidence="4">Amidophosphoribosyltransferase</fullName>
    </submittedName>
</protein>
<feature type="domain" description="Glutamine amidotransferase type-2" evidence="3">
    <location>
        <begin position="9"/>
        <end position="303"/>
    </location>
</feature>
<accession>A0A4Q1C9L3</accession>
<proteinExistence type="predicted"/>
<dbReference type="Proteomes" id="UP000290218">
    <property type="component" value="Unassembled WGS sequence"/>
</dbReference>
<comment type="caution">
    <text evidence="4">The sequence shown here is derived from an EMBL/GenBank/DDBJ whole genome shotgun (WGS) entry which is preliminary data.</text>
</comment>
<keyword evidence="2" id="KW-0315">Glutamine amidotransferase</keyword>
<dbReference type="Gene3D" id="3.40.50.2020">
    <property type="match status" value="1"/>
</dbReference>
<evidence type="ECO:0000259" key="3">
    <source>
        <dbReference type="PROSITE" id="PS51278"/>
    </source>
</evidence>
<dbReference type="SUPFAM" id="SSF53271">
    <property type="entry name" value="PRTase-like"/>
    <property type="match status" value="1"/>
</dbReference>
<dbReference type="AlphaFoldDB" id="A0A4Q1C9L3"/>
<dbReference type="EMBL" id="SDHX01000001">
    <property type="protein sequence ID" value="RXK55580.1"/>
    <property type="molecule type" value="Genomic_DNA"/>
</dbReference>
<dbReference type="InterPro" id="IPR000836">
    <property type="entry name" value="PRTase_dom"/>
</dbReference>
<keyword evidence="5" id="KW-1185">Reference proteome</keyword>
<keyword evidence="4" id="KW-0328">Glycosyltransferase</keyword>
<evidence type="ECO:0000313" key="5">
    <source>
        <dbReference type="Proteomes" id="UP000290218"/>
    </source>
</evidence>
<sequence>MSEFISHECGVALVRLKKPLAYYQEKYGTPLWGFNQLFLLMEKQHNRGQDGAGVACVKFDVPAGEPYMFRERNVETNPLDKIFQSLLARYNQLVAEGAVLPEFPETARKKFDFCGELYLGHLRYGTSGGYNLSSCHPFFRRSSWPTRNVMLAGNFNLTNTHELNDSLIAIGQHPIFATDTQAILERIGFCLDDEHERLFRELRTQGLPGDEISRRINAELDPARVLREASANWDGGYALVGALGNGDGFVFRDPSGIRPCHWFENDEVVAFASERAPLCTVFDLEAADVREVEPGCAVIMKKAGSVTVERIKAALPKTQCTFERIYFSRGNDADIYRERKALGAGLADKIWKSIGGDLENSVFSFIPNTAEVAYFGLMSELRFRRRAEVKQTLLDAAKAGRITEALIDDLILYNWPRGEKIVSKDVKLRTFISQEKSRNNLASLVYDVTYGIVQPKDHLVCVDDSIVRGTTLRRSILRILKRLNPKKIIIASTAPQIRYPDCYGIDMSEIGKFIAFEAAVSLLKERGQGALIEEVYRLCREELKNPGKSPVNQVKKIYEPFADEELSRRITELVSPKPNGWKGEIEIIFQSVEALHRALPNHSGDWYFTGNYPTPGGYRVVNQAFVNYFEKAEGRSY</sequence>
<dbReference type="InterPro" id="IPR029057">
    <property type="entry name" value="PRTase-like"/>
</dbReference>
<dbReference type="OrthoDB" id="9801213at2"/>
<dbReference type="InterPro" id="IPR017932">
    <property type="entry name" value="GATase_2_dom"/>
</dbReference>